<dbReference type="EMBL" id="UINC01133660">
    <property type="protein sequence ID" value="SVD16729.1"/>
    <property type="molecule type" value="Genomic_DNA"/>
</dbReference>
<feature type="region of interest" description="Disordered" evidence="1">
    <location>
        <begin position="1"/>
        <end position="21"/>
    </location>
</feature>
<organism evidence="2">
    <name type="scientific">marine metagenome</name>
    <dbReference type="NCBI Taxonomy" id="408172"/>
    <lineage>
        <taxon>unclassified sequences</taxon>
        <taxon>metagenomes</taxon>
        <taxon>ecological metagenomes</taxon>
    </lineage>
</organism>
<evidence type="ECO:0000256" key="1">
    <source>
        <dbReference type="SAM" id="MobiDB-lite"/>
    </source>
</evidence>
<dbReference type="AlphaFoldDB" id="A0A382T3I6"/>
<feature type="compositionally biased region" description="Polar residues" evidence="1">
    <location>
        <begin position="1"/>
        <end position="16"/>
    </location>
</feature>
<name>A0A382T3I6_9ZZZZ</name>
<feature type="region of interest" description="Disordered" evidence="1">
    <location>
        <begin position="214"/>
        <end position="236"/>
    </location>
</feature>
<sequence>MQFFNSRGLNDGTTTPDIPDETYRMDDAQFPEGIPPFCLDPETQTKREMHAVPIHIEIDIDDHRSWVTNAFEAWLGLTTSEARGITDQSKGNYGASIALTYPDGHRCVDRAQIRLQGDHGDHLKPGPKGIETSLDVSLESGHVAGIVHFKLFIPETRNGNNEVLATTLVSEVGLLSPRTFFIEATVNGMETRYIFQEKFRNEFLERNQIPESPIFQGDERFGMGWTRHSDSEDVQA</sequence>
<accession>A0A382T3I6</accession>
<proteinExistence type="predicted"/>
<evidence type="ECO:0000313" key="2">
    <source>
        <dbReference type="EMBL" id="SVD16729.1"/>
    </source>
</evidence>
<feature type="compositionally biased region" description="Basic and acidic residues" evidence="1">
    <location>
        <begin position="217"/>
        <end position="236"/>
    </location>
</feature>
<reference evidence="2" key="1">
    <citation type="submission" date="2018-05" db="EMBL/GenBank/DDBJ databases">
        <authorList>
            <person name="Lanie J.A."/>
            <person name="Ng W.-L."/>
            <person name="Kazmierczak K.M."/>
            <person name="Andrzejewski T.M."/>
            <person name="Davidsen T.M."/>
            <person name="Wayne K.J."/>
            <person name="Tettelin H."/>
            <person name="Glass J.I."/>
            <person name="Rusch D."/>
            <person name="Podicherti R."/>
            <person name="Tsui H.-C.T."/>
            <person name="Winkler M.E."/>
        </authorList>
    </citation>
    <scope>NUCLEOTIDE SEQUENCE</scope>
</reference>
<feature type="non-terminal residue" evidence="2">
    <location>
        <position position="236"/>
    </location>
</feature>
<protein>
    <submittedName>
        <fullName evidence="2">Uncharacterized protein</fullName>
    </submittedName>
</protein>
<gene>
    <name evidence="2" type="ORF">METZ01_LOCUS369583</name>
</gene>